<gene>
    <name evidence="1" type="ORF">D1345_10845</name>
</gene>
<reference evidence="1 2" key="1">
    <citation type="submission" date="2018-08" db="EMBL/GenBank/DDBJ databases">
        <title>Complete genome sequence of JP2-74.</title>
        <authorList>
            <person name="Wu L."/>
        </authorList>
    </citation>
    <scope>NUCLEOTIDE SEQUENCE [LARGE SCALE GENOMIC DNA]</scope>
    <source>
        <strain evidence="1 2">JP2-74</strain>
    </source>
</reference>
<dbReference type="RefSeq" id="WP_118267668.1">
    <property type="nucleotide sequence ID" value="NZ_CP031968.1"/>
</dbReference>
<protein>
    <submittedName>
        <fullName evidence="1">Uncharacterized protein</fullName>
    </submittedName>
</protein>
<dbReference type="Proteomes" id="UP000259465">
    <property type="component" value="Chromosome"/>
</dbReference>
<evidence type="ECO:0000313" key="1">
    <source>
        <dbReference type="EMBL" id="AXT46658.1"/>
    </source>
</evidence>
<name>A0AAD0W9D3_9NEIS</name>
<dbReference type="EMBL" id="CP031968">
    <property type="protein sequence ID" value="AXT46658.1"/>
    <property type="molecule type" value="Genomic_DNA"/>
</dbReference>
<proteinExistence type="predicted"/>
<evidence type="ECO:0000313" key="2">
    <source>
        <dbReference type="Proteomes" id="UP000259465"/>
    </source>
</evidence>
<accession>A0AAD0W9D3</accession>
<dbReference type="AlphaFoldDB" id="A0AAD0W9D3"/>
<sequence>MKRNLPWCEFPCSPDDLIRAVCFRDITEIAAEIGVDVDEVGRWRSGHKPVPKLAYLYLAHKASTVLGKQFGPFWGWKLANDGQALICPATGERINYEEVALMRDYRRAKRLAVQQAELIERLMIERDFYRENCHRQAKFGAMLNRIIGPDDSC</sequence>
<dbReference type="KEGG" id="crz:D1345_10845"/>
<keyword evidence="2" id="KW-1185">Reference proteome</keyword>
<organism evidence="1 2">
    <name type="scientific">Chromobacterium rhizoryzae</name>
    <dbReference type="NCBI Taxonomy" id="1778675"/>
    <lineage>
        <taxon>Bacteria</taxon>
        <taxon>Pseudomonadati</taxon>
        <taxon>Pseudomonadota</taxon>
        <taxon>Betaproteobacteria</taxon>
        <taxon>Neisseriales</taxon>
        <taxon>Chromobacteriaceae</taxon>
        <taxon>Chromobacterium</taxon>
    </lineage>
</organism>